<sequence length="96" mass="10603">MTRFDEFEERFHAMSDPTCRVEGDHGMPNVVDEAFAEFQVDLLTMLENGEVGALHITAMGMALAVKGLTAMEFCPACEIGHWVDNIHESVGCANEQ</sequence>
<comment type="caution">
    <text evidence="1">The sequence shown here is derived from an EMBL/GenBank/DDBJ whole genome shotgun (WGS) entry which is preliminary data.</text>
</comment>
<proteinExistence type="predicted"/>
<dbReference type="AlphaFoldDB" id="A0A0F9SXT3"/>
<evidence type="ECO:0000313" key="1">
    <source>
        <dbReference type="EMBL" id="KKN67437.1"/>
    </source>
</evidence>
<gene>
    <name evidence="1" type="ORF">LCGC14_0461800</name>
</gene>
<accession>A0A0F9SXT3</accession>
<dbReference type="EMBL" id="LAZR01000475">
    <property type="protein sequence ID" value="KKN67437.1"/>
    <property type="molecule type" value="Genomic_DNA"/>
</dbReference>
<name>A0A0F9SXT3_9ZZZZ</name>
<organism evidence="1">
    <name type="scientific">marine sediment metagenome</name>
    <dbReference type="NCBI Taxonomy" id="412755"/>
    <lineage>
        <taxon>unclassified sequences</taxon>
        <taxon>metagenomes</taxon>
        <taxon>ecological metagenomes</taxon>
    </lineage>
</organism>
<protein>
    <submittedName>
        <fullName evidence="1">Uncharacterized protein</fullName>
    </submittedName>
</protein>
<reference evidence="1" key="1">
    <citation type="journal article" date="2015" name="Nature">
        <title>Complex archaea that bridge the gap between prokaryotes and eukaryotes.</title>
        <authorList>
            <person name="Spang A."/>
            <person name="Saw J.H."/>
            <person name="Jorgensen S.L."/>
            <person name="Zaremba-Niedzwiedzka K."/>
            <person name="Martijn J."/>
            <person name="Lind A.E."/>
            <person name="van Eijk R."/>
            <person name="Schleper C."/>
            <person name="Guy L."/>
            <person name="Ettema T.J."/>
        </authorList>
    </citation>
    <scope>NUCLEOTIDE SEQUENCE</scope>
</reference>